<dbReference type="RefSeq" id="WP_151688002.1">
    <property type="nucleotide sequence ID" value="NZ_WBWO01000001.1"/>
</dbReference>
<dbReference type="EMBL" id="JACZKO010000063">
    <property type="protein sequence ID" value="MBE0563665.1"/>
    <property type="molecule type" value="Genomic_DNA"/>
</dbReference>
<evidence type="ECO:0000313" key="2">
    <source>
        <dbReference type="Proteomes" id="UP000642265"/>
    </source>
</evidence>
<evidence type="ECO:0000313" key="1">
    <source>
        <dbReference type="EMBL" id="MBE0563665.1"/>
    </source>
</evidence>
<protein>
    <submittedName>
        <fullName evidence="1">Uncharacterized protein</fullName>
    </submittedName>
</protein>
<dbReference type="AlphaFoldDB" id="A0A8I0NAP5"/>
<reference evidence="1" key="2">
    <citation type="submission" date="2020-10" db="EMBL/GenBank/DDBJ databases">
        <title>Enrichment of novel Verrucomicrobia, Bacteroidetes and Krumholzibacteria in an oxygen-limited, methane- and iron-fed bioreactor inoculated with Bothnian Sea sediments.</title>
        <authorList>
            <person name="Martins P.D."/>
            <person name="de Jong A."/>
            <person name="Lenstra W.K."/>
            <person name="van Helmond N.A.G.M."/>
            <person name="Slomp C.P."/>
            <person name="Jetten M.S.M."/>
            <person name="Welte C.U."/>
            <person name="Rasigraf O."/>
        </authorList>
    </citation>
    <scope>NUCLEOTIDE SEQUENCE</scope>
    <source>
        <strain evidence="1">MAG47</strain>
    </source>
</reference>
<comment type="caution">
    <text evidence="1">The sequence shown here is derived from an EMBL/GenBank/DDBJ whole genome shotgun (WGS) entry which is preliminary data.</text>
</comment>
<sequence length="132" mass="13420">MSAIYPKAKEAMLSGGINLATGTVKAALVDTGTYTYSAAHEFYSSVSASVVGTPATLASKTVTGGVFDADDVTFASVSGNSIEAVVLYIDTGTPSTSRLIAYIDAGSGLPLTPNGTNVQMVWDSGANKIFAL</sequence>
<accession>A0A8I0NAP5</accession>
<name>A0A8I0NAP5_BRUAN</name>
<organism evidence="1 2">
    <name type="scientific">Brucella anthropi</name>
    <name type="common">Ochrobactrum anthropi</name>
    <dbReference type="NCBI Taxonomy" id="529"/>
    <lineage>
        <taxon>Bacteria</taxon>
        <taxon>Pseudomonadati</taxon>
        <taxon>Pseudomonadota</taxon>
        <taxon>Alphaproteobacteria</taxon>
        <taxon>Hyphomicrobiales</taxon>
        <taxon>Brucellaceae</taxon>
        <taxon>Brucella/Ochrobactrum group</taxon>
        <taxon>Brucella</taxon>
    </lineage>
</organism>
<proteinExistence type="predicted"/>
<gene>
    <name evidence="1" type="ORF">IH622_23000</name>
</gene>
<dbReference type="Proteomes" id="UP000642265">
    <property type="component" value="Unassembled WGS sequence"/>
</dbReference>
<reference evidence="1" key="1">
    <citation type="submission" date="2020-09" db="EMBL/GenBank/DDBJ databases">
        <authorList>
            <person name="Dalcin Martins P."/>
        </authorList>
    </citation>
    <scope>NUCLEOTIDE SEQUENCE</scope>
    <source>
        <strain evidence="1">MAG47</strain>
    </source>
</reference>